<evidence type="ECO:0000313" key="2">
    <source>
        <dbReference type="EMBL" id="TQB73930.1"/>
    </source>
</evidence>
<keyword evidence="1" id="KW-0472">Membrane</keyword>
<proteinExistence type="predicted"/>
<comment type="caution">
    <text evidence="2">The sequence shown here is derived from an EMBL/GenBank/DDBJ whole genome shotgun (WGS) entry which is preliminary data.</text>
</comment>
<keyword evidence="1" id="KW-0812">Transmembrane</keyword>
<evidence type="ECO:0000256" key="1">
    <source>
        <dbReference type="SAM" id="Phobius"/>
    </source>
</evidence>
<name>A0A507QYS8_MONPU</name>
<dbReference type="AlphaFoldDB" id="A0A507QYS8"/>
<accession>A0A507QYS8</accession>
<evidence type="ECO:0008006" key="4">
    <source>
        <dbReference type="Google" id="ProtNLM"/>
    </source>
</evidence>
<feature type="transmembrane region" description="Helical" evidence="1">
    <location>
        <begin position="32"/>
        <end position="52"/>
    </location>
</feature>
<gene>
    <name evidence="2" type="ORF">MPDQ_005409</name>
</gene>
<keyword evidence="1" id="KW-1133">Transmembrane helix</keyword>
<organism evidence="2 3">
    <name type="scientific">Monascus purpureus</name>
    <name type="common">Red mold</name>
    <name type="synonym">Monascus anka</name>
    <dbReference type="NCBI Taxonomy" id="5098"/>
    <lineage>
        <taxon>Eukaryota</taxon>
        <taxon>Fungi</taxon>
        <taxon>Dikarya</taxon>
        <taxon>Ascomycota</taxon>
        <taxon>Pezizomycotina</taxon>
        <taxon>Eurotiomycetes</taxon>
        <taxon>Eurotiomycetidae</taxon>
        <taxon>Eurotiales</taxon>
        <taxon>Aspergillaceae</taxon>
        <taxon>Monascus</taxon>
    </lineage>
</organism>
<sequence length="83" mass="9052">MYLAYAVGNIIGPQTFIANQAPKYTGGITAMLVSYCVCIVLALALGASYRLLNQSRRGPEDSNGPQPFLDMTDRENKAFVYTT</sequence>
<reference evidence="2 3" key="1">
    <citation type="submission" date="2019-06" db="EMBL/GenBank/DDBJ databases">
        <title>Wine fermentation using esterase from Monascus purpureus.</title>
        <authorList>
            <person name="Geng C."/>
            <person name="Zhang Y."/>
        </authorList>
    </citation>
    <scope>NUCLEOTIDE SEQUENCE [LARGE SCALE GENOMIC DNA]</scope>
    <source>
        <strain evidence="2">HQ1</strain>
    </source>
</reference>
<dbReference type="EMBL" id="VIFY01000038">
    <property type="protein sequence ID" value="TQB73930.1"/>
    <property type="molecule type" value="Genomic_DNA"/>
</dbReference>
<dbReference type="STRING" id="5098.A0A507QYS8"/>
<dbReference type="Proteomes" id="UP000319663">
    <property type="component" value="Unassembled WGS sequence"/>
</dbReference>
<keyword evidence="3" id="KW-1185">Reference proteome</keyword>
<evidence type="ECO:0000313" key="3">
    <source>
        <dbReference type="Proteomes" id="UP000319663"/>
    </source>
</evidence>
<protein>
    <recommendedName>
        <fullName evidence="4">Allantoate permease</fullName>
    </recommendedName>
</protein>